<feature type="compositionally biased region" description="Basic and acidic residues" evidence="10">
    <location>
        <begin position="54"/>
        <end position="67"/>
    </location>
</feature>
<keyword evidence="5 9" id="KW-0653">Protein transport</keyword>
<evidence type="ECO:0000256" key="3">
    <source>
        <dbReference type="ARBA" id="ARBA00022475"/>
    </source>
</evidence>
<keyword evidence="8 9" id="KW-0472">Membrane</keyword>
<evidence type="ECO:0000256" key="7">
    <source>
        <dbReference type="ARBA" id="ARBA00023010"/>
    </source>
</evidence>
<dbReference type="InterPro" id="IPR003369">
    <property type="entry name" value="TatA/B/E"/>
</dbReference>
<dbReference type="NCBIfam" id="NF011430">
    <property type="entry name" value="PRK14861.1"/>
    <property type="match status" value="1"/>
</dbReference>
<evidence type="ECO:0000256" key="9">
    <source>
        <dbReference type="HAMAP-Rule" id="MF_00236"/>
    </source>
</evidence>
<dbReference type="RefSeq" id="WP_005937852.1">
    <property type="nucleotide sequence ID" value="NZ_CP065382.1"/>
</dbReference>
<dbReference type="InterPro" id="IPR006312">
    <property type="entry name" value="TatA/E"/>
</dbReference>
<comment type="function">
    <text evidence="9">Part of the twin-arginine translocation (Tat) system that transports large folded proteins containing a characteristic twin-arginine motif in their signal peptide across membranes. TatA could form the protein-conducting channel of the Tat system.</text>
</comment>
<dbReference type="HAMAP" id="MF_00236">
    <property type="entry name" value="TatA_E"/>
    <property type="match status" value="1"/>
</dbReference>
<comment type="caution">
    <text evidence="11">The sequence shown here is derived from an EMBL/GenBank/DDBJ whole genome shotgun (WGS) entry which is preliminary data.</text>
</comment>
<dbReference type="PANTHER" id="PTHR42982:SF1">
    <property type="entry name" value="SEC-INDEPENDENT PROTEIN TRANSLOCASE PROTEIN TATA"/>
    <property type="match status" value="1"/>
</dbReference>
<dbReference type="NCBIfam" id="TIGR01411">
    <property type="entry name" value="tatAE"/>
    <property type="match status" value="1"/>
</dbReference>
<evidence type="ECO:0000256" key="2">
    <source>
        <dbReference type="ARBA" id="ARBA00022448"/>
    </source>
</evidence>
<comment type="subcellular location">
    <subcellularLocation>
        <location evidence="1 9">Cell membrane</location>
        <topology evidence="1 9">Single-pass membrane protein</topology>
    </subcellularLocation>
</comment>
<proteinExistence type="inferred from homology"/>
<evidence type="ECO:0000313" key="12">
    <source>
        <dbReference type="Proteomes" id="UP000220752"/>
    </source>
</evidence>
<dbReference type="AlphaFoldDB" id="A0A2A6ZBI8"/>
<keyword evidence="3 9" id="KW-1003">Cell membrane</keyword>
<gene>
    <name evidence="9" type="primary">tatA</name>
    <name evidence="11" type="ORF">CGS46_06435</name>
</gene>
<dbReference type="GO" id="GO:0008320">
    <property type="term" value="F:protein transmembrane transporter activity"/>
    <property type="evidence" value="ECO:0007669"/>
    <property type="project" value="UniProtKB-UniRule"/>
</dbReference>
<dbReference type="Proteomes" id="UP000220752">
    <property type="component" value="Unassembled WGS sequence"/>
</dbReference>
<comment type="subunit">
    <text evidence="9">Forms a complex with TatC.</text>
</comment>
<evidence type="ECO:0000256" key="5">
    <source>
        <dbReference type="ARBA" id="ARBA00022927"/>
    </source>
</evidence>
<dbReference type="Gene3D" id="1.20.5.3310">
    <property type="match status" value="1"/>
</dbReference>
<keyword evidence="7 9" id="KW-0811">Translocation</keyword>
<keyword evidence="4 9" id="KW-0812">Transmembrane</keyword>
<feature type="compositionally biased region" description="Acidic residues" evidence="10">
    <location>
        <begin position="43"/>
        <end position="53"/>
    </location>
</feature>
<evidence type="ECO:0000256" key="1">
    <source>
        <dbReference type="ARBA" id="ARBA00004162"/>
    </source>
</evidence>
<keyword evidence="2 9" id="KW-0813">Transport</keyword>
<evidence type="ECO:0000313" key="11">
    <source>
        <dbReference type="EMBL" id="PDX58739.1"/>
    </source>
</evidence>
<dbReference type="Pfam" id="PF02416">
    <property type="entry name" value="TatA_B_E"/>
    <property type="match status" value="1"/>
</dbReference>
<evidence type="ECO:0000256" key="10">
    <source>
        <dbReference type="SAM" id="MobiDB-lite"/>
    </source>
</evidence>
<dbReference type="EMBL" id="NMTQ01000022">
    <property type="protein sequence ID" value="PDX58739.1"/>
    <property type="molecule type" value="Genomic_DNA"/>
</dbReference>
<evidence type="ECO:0000256" key="4">
    <source>
        <dbReference type="ARBA" id="ARBA00022692"/>
    </source>
</evidence>
<accession>A0A2A6ZBI8</accession>
<protein>
    <recommendedName>
        <fullName evidence="9">Sec-independent protein translocase protein TatA</fullName>
    </recommendedName>
</protein>
<name>A0A2A6ZBI8_9FIRM</name>
<dbReference type="GO" id="GO:0033281">
    <property type="term" value="C:TAT protein transport complex"/>
    <property type="evidence" value="ECO:0007669"/>
    <property type="project" value="UniProtKB-UniRule"/>
</dbReference>
<dbReference type="GO" id="GO:0043953">
    <property type="term" value="P:protein transport by the Tat complex"/>
    <property type="evidence" value="ECO:0007669"/>
    <property type="project" value="UniProtKB-UniRule"/>
</dbReference>
<keyword evidence="6 9" id="KW-1133">Transmembrane helix</keyword>
<evidence type="ECO:0000256" key="6">
    <source>
        <dbReference type="ARBA" id="ARBA00022989"/>
    </source>
</evidence>
<organism evidence="11 12">
    <name type="scientific">Faecalibacterium langellae</name>
    <dbReference type="NCBI Taxonomy" id="3435293"/>
    <lineage>
        <taxon>Bacteria</taxon>
        <taxon>Bacillati</taxon>
        <taxon>Bacillota</taxon>
        <taxon>Clostridia</taxon>
        <taxon>Eubacteriales</taxon>
        <taxon>Oscillospiraceae</taxon>
        <taxon>Faecalibacterium</taxon>
    </lineage>
</organism>
<keyword evidence="12" id="KW-1185">Reference proteome</keyword>
<dbReference type="PANTHER" id="PTHR42982">
    <property type="entry name" value="SEC-INDEPENDENT PROTEIN TRANSLOCASE PROTEIN TATA"/>
    <property type="match status" value="1"/>
</dbReference>
<reference evidence="11 12" key="1">
    <citation type="journal article" date="2017" name="Front. Microbiol.">
        <title>New Insights into the Diversity of the Genus Faecalibacterium.</title>
        <authorList>
            <person name="Benevides L."/>
            <person name="Burman S."/>
            <person name="Martin R."/>
            <person name="Robert V."/>
            <person name="Thomas M."/>
            <person name="Miquel S."/>
            <person name="Chain F."/>
            <person name="Sokol H."/>
            <person name="Bermudez-Humaran L.G."/>
            <person name="Morrison M."/>
            <person name="Langella P."/>
            <person name="Azevedo V.A."/>
            <person name="Chatel J.M."/>
            <person name="Soares S."/>
        </authorList>
    </citation>
    <scope>NUCLEOTIDE SEQUENCE [LARGE SCALE GENOMIC DNA]</scope>
    <source>
        <strain evidence="12">CNCM I-4540</strain>
    </source>
</reference>
<comment type="similarity">
    <text evidence="9">Belongs to the TatA/E family.</text>
</comment>
<feature type="region of interest" description="Disordered" evidence="10">
    <location>
        <begin position="39"/>
        <end position="67"/>
    </location>
</feature>
<sequence length="67" mass="7513">MRIGTNELLIILVVALLIFGPKNLPKLGKMFGKTINGFKKGMEDEEGSDDSEEKTEKQVSKKDEDEE</sequence>
<evidence type="ECO:0000256" key="8">
    <source>
        <dbReference type="ARBA" id="ARBA00023136"/>
    </source>
</evidence>